<proteinExistence type="predicted"/>
<dbReference type="Pfam" id="PF05096">
    <property type="entry name" value="Glu_cyclase_2"/>
    <property type="match status" value="1"/>
</dbReference>
<name>A0A2R3Z6F4_9FLAO</name>
<keyword evidence="1" id="KW-0732">Signal</keyword>
<dbReference type="RefSeq" id="WP_107012616.1">
    <property type="nucleotide sequence ID" value="NZ_CP028136.1"/>
</dbReference>
<accession>A0A2R3Z6F4</accession>
<protein>
    <submittedName>
        <fullName evidence="2">Glutamine cyclotransferase</fullName>
    </submittedName>
</protein>
<organism evidence="2 3">
    <name type="scientific">Christiangramia fulva</name>
    <dbReference type="NCBI Taxonomy" id="2126553"/>
    <lineage>
        <taxon>Bacteria</taxon>
        <taxon>Pseudomonadati</taxon>
        <taxon>Bacteroidota</taxon>
        <taxon>Flavobacteriia</taxon>
        <taxon>Flavobacteriales</taxon>
        <taxon>Flavobacteriaceae</taxon>
        <taxon>Christiangramia</taxon>
    </lineage>
</organism>
<dbReference type="EMBL" id="CP028136">
    <property type="protein sequence ID" value="AVR45840.1"/>
    <property type="molecule type" value="Genomic_DNA"/>
</dbReference>
<dbReference type="PROSITE" id="PS51257">
    <property type="entry name" value="PROKAR_LIPOPROTEIN"/>
    <property type="match status" value="1"/>
</dbReference>
<keyword evidence="3" id="KW-1185">Reference proteome</keyword>
<reference evidence="3" key="1">
    <citation type="submission" date="2018-03" db="EMBL/GenBank/DDBJ databases">
        <title>Gramella fulva sp. nov., isolated from a dry surface of tidal flat.</title>
        <authorList>
            <person name="Hwang S.H."/>
            <person name="Hwang W.M."/>
            <person name="Kang K."/>
            <person name="Ahn T.-Y."/>
        </authorList>
    </citation>
    <scope>NUCLEOTIDE SEQUENCE [LARGE SCALE GENOMIC DNA]</scope>
    <source>
        <strain evidence="3">SH35</strain>
    </source>
</reference>
<dbReference type="SUPFAM" id="SSF50969">
    <property type="entry name" value="YVTN repeat-like/Quinoprotein amine dehydrogenase"/>
    <property type="match status" value="1"/>
</dbReference>
<evidence type="ECO:0000313" key="3">
    <source>
        <dbReference type="Proteomes" id="UP000241507"/>
    </source>
</evidence>
<dbReference type="OrthoDB" id="9783700at2"/>
<feature type="chain" id="PRO_5015326195" evidence="1">
    <location>
        <begin position="26"/>
        <end position="352"/>
    </location>
</feature>
<dbReference type="AlphaFoldDB" id="A0A2R3Z6F4"/>
<keyword evidence="2" id="KW-0808">Transferase</keyword>
<dbReference type="Proteomes" id="UP000241507">
    <property type="component" value="Chromosome"/>
</dbReference>
<dbReference type="InterPro" id="IPR007788">
    <property type="entry name" value="QCT"/>
</dbReference>
<dbReference type="PANTHER" id="PTHR31270:SF1">
    <property type="entry name" value="GLUTAMINYL-PEPTIDE CYCLOTRANSFERASE"/>
    <property type="match status" value="1"/>
</dbReference>
<dbReference type="KEGG" id="grs:C7S20_11580"/>
<evidence type="ECO:0000313" key="2">
    <source>
        <dbReference type="EMBL" id="AVR45840.1"/>
    </source>
</evidence>
<feature type="signal peptide" evidence="1">
    <location>
        <begin position="1"/>
        <end position="25"/>
    </location>
</feature>
<evidence type="ECO:0000256" key="1">
    <source>
        <dbReference type="SAM" id="SignalP"/>
    </source>
</evidence>
<gene>
    <name evidence="2" type="ORF">C7S20_11580</name>
</gene>
<dbReference type="GO" id="GO:0016603">
    <property type="term" value="F:glutaminyl-peptide cyclotransferase activity"/>
    <property type="evidence" value="ECO:0007669"/>
    <property type="project" value="InterPro"/>
</dbReference>
<dbReference type="InterPro" id="IPR011044">
    <property type="entry name" value="Quino_amine_DH_bsu"/>
</dbReference>
<dbReference type="PANTHER" id="PTHR31270">
    <property type="entry name" value="GLUTAMINYL-PEPTIDE CYCLOTRANSFERASE"/>
    <property type="match status" value="1"/>
</dbReference>
<sequence length="352" mass="40119">MLRKFNFLSLFILCFLIISCGSKNAKKSSPFSVEISGNQQEFKLHDQINAGVKSRENIPIDSLALYLGNDRLQYKGNSNQLNINLDNVKLGSFPLKFVIFSEEGTDTLVKNIKILNDKAPVIYTYEIVNTYPHDITSYTQGLEFHDDFLYESTGLRGQSKLRKENLETGEILKEIKLDDQYFAEGLTILNGKIYQLTWQSGEGIIYDLESFEKTGIFSYNHSKEGWGLCNDGEVIYKSDGTDKIWVLDPQSLEEKGYIEPTHHKSSATRLNELEWVEGEIYANTWQKDGVAIINPENGAIDGLIDFSGLREKVTQHEQLDVLNGIAYNPETKKLYVTGKNWDKIFEVKIVKK</sequence>